<comment type="pathway">
    <text evidence="8">Cofactor biosynthesis; NAD(+) biosynthesis; quinolinate from L-kynurenine: step 3/3.</text>
</comment>
<keyword evidence="4 8" id="KW-0479">Metal-binding</keyword>
<dbReference type="PANTHER" id="PTHR15497:SF1">
    <property type="entry name" value="3-HYDROXYANTHRANILATE 3,4-DIOXYGENASE"/>
    <property type="match status" value="1"/>
</dbReference>
<dbReference type="Proteomes" id="UP000035682">
    <property type="component" value="Unplaced"/>
</dbReference>
<proteinExistence type="inferred from homology"/>
<evidence type="ECO:0000256" key="5">
    <source>
        <dbReference type="ARBA" id="ARBA00022964"/>
    </source>
</evidence>
<dbReference type="CTD" id="36381484"/>
<dbReference type="SUPFAM" id="SSF51182">
    <property type="entry name" value="RmlC-like cupins"/>
    <property type="match status" value="1"/>
</dbReference>
<dbReference type="STRING" id="34506.A0A090MZK9"/>
<dbReference type="UniPathway" id="UPA00253">
    <property type="reaction ID" value="UER00330"/>
</dbReference>
<keyword evidence="8" id="KW-0963">Cytoplasm</keyword>
<dbReference type="InterPro" id="IPR014710">
    <property type="entry name" value="RmlC-like_jellyroll"/>
</dbReference>
<comment type="caution">
    <text evidence="8">Lacks conserved residue(s) required for the propagation of feature annotation.</text>
</comment>
<keyword evidence="6 8" id="KW-0560">Oxidoreductase</keyword>
<feature type="binding site" evidence="8">
    <location>
        <position position="92"/>
    </location>
    <ligand>
        <name>Fe cation</name>
        <dbReference type="ChEBI" id="CHEBI:24875"/>
        <note>catalytic</note>
    </ligand>
</feature>
<organism evidence="9">
    <name type="scientific">Strongyloides ratti</name>
    <name type="common">Parasitic roundworm</name>
    <dbReference type="NCBI Taxonomy" id="34506"/>
    <lineage>
        <taxon>Eukaryota</taxon>
        <taxon>Metazoa</taxon>
        <taxon>Ecdysozoa</taxon>
        <taxon>Nematoda</taxon>
        <taxon>Chromadorea</taxon>
        <taxon>Rhabditida</taxon>
        <taxon>Tylenchina</taxon>
        <taxon>Panagrolaimomorpha</taxon>
        <taxon>Strongyloidoidea</taxon>
        <taxon>Strongyloididae</taxon>
        <taxon>Strongyloides</taxon>
    </lineage>
</organism>
<dbReference type="PANTHER" id="PTHR15497">
    <property type="entry name" value="3-HYDROXYANTHRANILATE 3,4-DIOXYGENASE"/>
    <property type="match status" value="1"/>
</dbReference>
<feature type="region of interest" description="Domain A (catalytic)" evidence="8">
    <location>
        <begin position="1"/>
        <end position="176"/>
    </location>
</feature>
<keyword evidence="3 8" id="KW-0662">Pyridine nucleotide biosynthesis</keyword>
<dbReference type="EC" id="1.13.11.6" evidence="8"/>
<dbReference type="Pfam" id="PF06052">
    <property type="entry name" value="3-HAO"/>
    <property type="match status" value="1"/>
</dbReference>
<dbReference type="CDD" id="cd06123">
    <property type="entry name" value="cupin_HAO"/>
    <property type="match status" value="1"/>
</dbReference>
<dbReference type="WormBase" id="SRAE_2000376600">
    <property type="protein sequence ID" value="SRP02141"/>
    <property type="gene ID" value="WBGene00263991"/>
</dbReference>
<dbReference type="GO" id="GO:0034354">
    <property type="term" value="P:'de novo' NAD+ biosynthetic process from L-tryptophan"/>
    <property type="evidence" value="ECO:0007669"/>
    <property type="project" value="UniProtKB-UniRule"/>
</dbReference>
<feature type="region of interest" description="Domain B" evidence="8">
    <location>
        <begin position="176"/>
        <end position="277"/>
    </location>
</feature>
<dbReference type="GO" id="GO:0005737">
    <property type="term" value="C:cytoplasm"/>
    <property type="evidence" value="ECO:0007669"/>
    <property type="project" value="UniProtKB-SubCell"/>
</dbReference>
<comment type="catalytic activity">
    <reaction evidence="8">
        <text>3-hydroxyanthranilate + O2 = (2Z,4Z)-2-amino-3-carboxymuconate 6-semialdehyde</text>
        <dbReference type="Rhea" id="RHEA:17953"/>
        <dbReference type="ChEBI" id="CHEBI:15379"/>
        <dbReference type="ChEBI" id="CHEBI:36559"/>
        <dbReference type="ChEBI" id="CHEBI:77612"/>
        <dbReference type="EC" id="1.13.11.6"/>
    </reaction>
</comment>
<dbReference type="HAMAP" id="MF_00825">
    <property type="entry name" value="3_HAO"/>
    <property type="match status" value="1"/>
</dbReference>
<dbReference type="WBParaSite" id="SRAE_2000376600.1">
    <property type="protein sequence ID" value="SRAE_2000376600.1"/>
    <property type="gene ID" value="WBGene00263991"/>
</dbReference>
<evidence type="ECO:0000313" key="11">
    <source>
        <dbReference type="WBParaSite" id="SRAE_2000376600.1"/>
    </source>
</evidence>
<comment type="function">
    <text evidence="2 8">Catalyzes the oxidative ring opening of 3-hydroxyanthranilate to 2-amino-3-carboxymuconate semialdehyde, which spontaneously cyclizes to quinolinate.</text>
</comment>
<dbReference type="GO" id="GO:0008198">
    <property type="term" value="F:ferrous iron binding"/>
    <property type="evidence" value="ECO:0007669"/>
    <property type="project" value="UniProtKB-UniRule"/>
</dbReference>
<evidence type="ECO:0000256" key="1">
    <source>
        <dbReference type="ARBA" id="ARBA00001954"/>
    </source>
</evidence>
<feature type="binding site" evidence="8">
    <location>
        <position position="54"/>
    </location>
    <ligand>
        <name>substrate</name>
    </ligand>
</feature>
<feature type="binding site" evidence="8">
    <location>
        <position position="106"/>
    </location>
    <ligand>
        <name>substrate</name>
    </ligand>
</feature>
<feature type="binding site" evidence="8">
    <location>
        <position position="96"/>
    </location>
    <ligand>
        <name>substrate</name>
    </ligand>
</feature>
<dbReference type="GO" id="GO:0043420">
    <property type="term" value="P:anthranilate metabolic process"/>
    <property type="evidence" value="ECO:0007669"/>
    <property type="project" value="UniProtKB-UniRule"/>
</dbReference>
<evidence type="ECO:0000256" key="4">
    <source>
        <dbReference type="ARBA" id="ARBA00022723"/>
    </source>
</evidence>
<dbReference type="GO" id="GO:0000334">
    <property type="term" value="F:3-hydroxyanthranilate 3,4-dioxygenase activity"/>
    <property type="evidence" value="ECO:0007669"/>
    <property type="project" value="UniProtKB-UniRule"/>
</dbReference>
<comment type="subcellular location">
    <subcellularLocation>
        <location evidence="8">Cytoplasm</location>
    </subcellularLocation>
</comment>
<dbReference type="InterPro" id="IPR010329">
    <property type="entry name" value="3hydroanth_dOase"/>
</dbReference>
<dbReference type="GO" id="GO:0019805">
    <property type="term" value="P:quinolinate biosynthetic process"/>
    <property type="evidence" value="ECO:0007669"/>
    <property type="project" value="UniProtKB-UniRule"/>
</dbReference>
<keyword evidence="5 8" id="KW-0223">Dioxygenase</keyword>
<reference evidence="9 10" key="1">
    <citation type="submission" date="2014-09" db="EMBL/GenBank/DDBJ databases">
        <authorList>
            <person name="Martin A.A."/>
        </authorList>
    </citation>
    <scope>NUCLEOTIDE SEQUENCE</scope>
    <source>
        <strain evidence="10">ED321</strain>
        <strain evidence="9">ED321 Heterogonic</strain>
    </source>
</reference>
<protein>
    <recommendedName>
        <fullName evidence="8">3-hydroxyanthranilate 3,4-dioxygenase</fullName>
        <ecNumber evidence="8">1.13.11.6</ecNumber>
    </recommendedName>
    <alternativeName>
        <fullName evidence="8">3-hydroxyanthranilate oxygenase</fullName>
        <shortName evidence="8">3-HAO</shortName>
    </alternativeName>
    <alternativeName>
        <fullName evidence="8">3-hydroxyanthranilic acid dioxygenase</fullName>
        <shortName evidence="8">HAD</shortName>
    </alternativeName>
</protein>
<dbReference type="AlphaFoldDB" id="A0A090MZK9"/>
<dbReference type="Gene3D" id="2.60.120.10">
    <property type="entry name" value="Jelly Rolls"/>
    <property type="match status" value="1"/>
</dbReference>
<evidence type="ECO:0000313" key="9">
    <source>
        <dbReference type="EMBL" id="CEF69114.1"/>
    </source>
</evidence>
<dbReference type="RefSeq" id="XP_024508314.1">
    <property type="nucleotide sequence ID" value="XM_024654998.1"/>
</dbReference>
<dbReference type="OrthoDB" id="204928at2759"/>
<keyword evidence="7 8" id="KW-0408">Iron</keyword>
<comment type="cofactor">
    <cofactor evidence="1 8">
        <name>Fe(2+)</name>
        <dbReference type="ChEBI" id="CHEBI:29033"/>
    </cofactor>
</comment>
<dbReference type="GeneID" id="36381484"/>
<dbReference type="InterPro" id="IPR011051">
    <property type="entry name" value="RmlC_Cupin_sf"/>
</dbReference>
<dbReference type="EMBL" id="LN609529">
    <property type="protein sequence ID" value="CEF69114.1"/>
    <property type="molecule type" value="Genomic_DNA"/>
</dbReference>
<reference evidence="11" key="2">
    <citation type="submission" date="2020-12" db="UniProtKB">
        <authorList>
            <consortium name="WormBaseParasite"/>
        </authorList>
    </citation>
    <scope>IDENTIFICATION</scope>
</reference>
<feature type="binding site" evidence="8">
    <location>
        <position position="48"/>
    </location>
    <ligand>
        <name>Fe cation</name>
        <dbReference type="ChEBI" id="CHEBI:24875"/>
        <note>catalytic</note>
    </ligand>
</feature>
<dbReference type="NCBIfam" id="TIGR03037">
    <property type="entry name" value="anthran_nbaC"/>
    <property type="match status" value="1"/>
</dbReference>
<evidence type="ECO:0000313" key="10">
    <source>
        <dbReference type="Proteomes" id="UP000035682"/>
    </source>
</evidence>
<evidence type="ECO:0000256" key="3">
    <source>
        <dbReference type="ARBA" id="ARBA00022642"/>
    </source>
</evidence>
<feature type="binding site" evidence="8">
    <location>
        <position position="44"/>
    </location>
    <ligand>
        <name>O2</name>
        <dbReference type="ChEBI" id="CHEBI:15379"/>
    </ligand>
</feature>
<name>A0A090MZK9_STRRB</name>
<keyword evidence="10" id="KW-1185">Reference proteome</keyword>
<feature type="binding site" evidence="8">
    <location>
        <position position="54"/>
    </location>
    <ligand>
        <name>Fe cation</name>
        <dbReference type="ChEBI" id="CHEBI:24875"/>
        <note>catalytic</note>
    </ligand>
</feature>
<evidence type="ECO:0000256" key="2">
    <source>
        <dbReference type="ARBA" id="ARBA00002752"/>
    </source>
</evidence>
<dbReference type="GO" id="GO:0006569">
    <property type="term" value="P:L-tryptophan catabolic process"/>
    <property type="evidence" value="ECO:0007669"/>
    <property type="project" value="UniProtKB-UniRule"/>
</dbReference>
<evidence type="ECO:0000256" key="7">
    <source>
        <dbReference type="ARBA" id="ARBA00023004"/>
    </source>
</evidence>
<evidence type="ECO:0000313" key="12">
    <source>
        <dbReference type="WormBase" id="SRAE_2000376600"/>
    </source>
</evidence>
<evidence type="ECO:0000256" key="8">
    <source>
        <dbReference type="HAMAP-Rule" id="MF_03019"/>
    </source>
</evidence>
<sequence>MIAISENVEKWCVENEKNFKPPVCNKCMFDKYLKVFFVGGPNQRKDYHIEEGEEFFYQMKGDMVLKLILNGKPYDLVIPEGHIFMLPAKMEHSPQRFENTLGMVIERERLETEFDCVRYFTSDECDSILFERWFHLKDVVKDLPPIIKEFMESEEKKNMKVGEKSFLCQPKYNVVCQDIEKPQNIFQLIKKYENDLENGKEIVLFGKPKYRSIVKLYGKGRHNTKHNHAKELFIYVLCGKAIIDSKEYHKNDAIRIINETTTTFDLTTSSVVLTLMM</sequence>
<comment type="similarity">
    <text evidence="8">Belongs to the 3-HAO family.</text>
</comment>
<gene>
    <name evidence="9 11 12" type="ORF">SRAE_2000376600</name>
</gene>
<evidence type="ECO:0000256" key="6">
    <source>
        <dbReference type="ARBA" id="ARBA00023002"/>
    </source>
</evidence>
<dbReference type="OMA" id="GAPEYKT"/>
<accession>A0A090MZK9</accession>